<dbReference type="OrthoDB" id="5950160at2759"/>
<dbReference type="PhylomeDB" id="A7RRQ6"/>
<feature type="domain" description="GPI inositol-deacylase PGAP1-like alpha/beta" evidence="14">
    <location>
        <begin position="32"/>
        <end position="256"/>
    </location>
</feature>
<evidence type="ECO:0000256" key="8">
    <source>
        <dbReference type="ARBA" id="ARBA00022927"/>
    </source>
</evidence>
<dbReference type="Proteomes" id="UP000001593">
    <property type="component" value="Unassembled WGS sequence"/>
</dbReference>
<evidence type="ECO:0000256" key="13">
    <source>
        <dbReference type="RuleBase" id="RU365011"/>
    </source>
</evidence>
<keyword evidence="9" id="KW-1133">Transmembrane helix</keyword>
<comment type="similarity">
    <text evidence="2 13">Belongs to the GPI inositol-deacylase family.</text>
</comment>
<dbReference type="OMA" id="TSIPRVW"/>
<evidence type="ECO:0000313" key="15">
    <source>
        <dbReference type="EMBL" id="EDO45803.1"/>
    </source>
</evidence>
<comment type="function">
    <text evidence="13">Involved in inositol deacylation of GPI-anchored proteins which plays important roles in the quality control and ER-associated degradation of GPI-anchored proteins.</text>
</comment>
<gene>
    <name evidence="15" type="ORF">NEMVEDRAFT_v1g161986</name>
</gene>
<evidence type="ECO:0000256" key="10">
    <source>
        <dbReference type="ARBA" id="ARBA00023136"/>
    </source>
</evidence>
<dbReference type="EMBL" id="DS469532">
    <property type="protein sequence ID" value="EDO45803.1"/>
    <property type="molecule type" value="Genomic_DNA"/>
</dbReference>
<proteinExistence type="inferred from homology"/>
<keyword evidence="11" id="KW-0325">Glycoprotein</keyword>
<keyword evidence="8 13" id="KW-0653">Protein transport</keyword>
<dbReference type="KEGG" id="nve:5517939"/>
<dbReference type="Pfam" id="PF07819">
    <property type="entry name" value="PGAP1"/>
    <property type="match status" value="1"/>
</dbReference>
<evidence type="ECO:0000256" key="6">
    <source>
        <dbReference type="ARBA" id="ARBA00022801"/>
    </source>
</evidence>
<name>A7RRQ6_NEMVE</name>
<dbReference type="EC" id="3.1.-.-" evidence="13"/>
<dbReference type="GO" id="GO:0005789">
    <property type="term" value="C:endoplasmic reticulum membrane"/>
    <property type="evidence" value="ECO:0007669"/>
    <property type="project" value="UniProtKB-SubCell"/>
</dbReference>
<evidence type="ECO:0000256" key="11">
    <source>
        <dbReference type="ARBA" id="ARBA00023180"/>
    </source>
</evidence>
<keyword evidence="5" id="KW-0812">Transmembrane</keyword>
<keyword evidence="10 13" id="KW-0472">Membrane</keyword>
<feature type="non-terminal residue" evidence="15">
    <location>
        <position position="565"/>
    </location>
</feature>
<dbReference type="InterPro" id="IPR039529">
    <property type="entry name" value="PGAP1/BST1"/>
</dbReference>
<dbReference type="SUPFAM" id="SSF53474">
    <property type="entry name" value="alpha/beta-Hydrolases"/>
    <property type="match status" value="1"/>
</dbReference>
<dbReference type="InterPro" id="IPR029058">
    <property type="entry name" value="AB_hydrolase_fold"/>
</dbReference>
<organism evidence="15 16">
    <name type="scientific">Nematostella vectensis</name>
    <name type="common">Starlet sea anemone</name>
    <dbReference type="NCBI Taxonomy" id="45351"/>
    <lineage>
        <taxon>Eukaryota</taxon>
        <taxon>Metazoa</taxon>
        <taxon>Cnidaria</taxon>
        <taxon>Anthozoa</taxon>
        <taxon>Hexacorallia</taxon>
        <taxon>Actiniaria</taxon>
        <taxon>Edwardsiidae</taxon>
        <taxon>Nematostella</taxon>
    </lineage>
</organism>
<evidence type="ECO:0000256" key="4">
    <source>
        <dbReference type="ARBA" id="ARBA00022448"/>
    </source>
</evidence>
<dbReference type="InterPro" id="IPR012908">
    <property type="entry name" value="PGAP1-ab_dom-like"/>
</dbReference>
<dbReference type="STRING" id="45351.A7RRQ6"/>
<evidence type="ECO:0000256" key="2">
    <source>
        <dbReference type="ARBA" id="ARBA00006931"/>
    </source>
</evidence>
<evidence type="ECO:0000256" key="5">
    <source>
        <dbReference type="ARBA" id="ARBA00022692"/>
    </source>
</evidence>
<dbReference type="FunFam" id="3.40.50.1820:FF:000026">
    <property type="entry name" value="GPI inositol-deacylase"/>
    <property type="match status" value="1"/>
</dbReference>
<evidence type="ECO:0000313" key="16">
    <source>
        <dbReference type="Proteomes" id="UP000001593"/>
    </source>
</evidence>
<dbReference type="PANTHER" id="PTHR15495:SF7">
    <property type="entry name" value="GPI INOSITOL-DEACYLASE"/>
    <property type="match status" value="1"/>
</dbReference>
<comment type="function">
    <text evidence="12">GPI inositol-deacylase that catalyzes the remove of the acyl chain linked to the 2-OH position of inositol ring from the GPI-anchored protein (GPI-AP) in the endoplasmic reticulum. Initiates the post-attachment remodeling phase of GPI-AP biogenesis and participates in endoplasmic reticulum (ER)-to-Golgi transport of GPI-anchored protein.</text>
</comment>
<dbReference type="Gene3D" id="3.40.50.1820">
    <property type="entry name" value="alpha/beta hydrolase"/>
    <property type="match status" value="1"/>
</dbReference>
<dbReference type="InParanoid" id="A7RRQ6"/>
<protein>
    <recommendedName>
        <fullName evidence="3 13">GPI inositol-deacylase</fullName>
        <ecNumber evidence="13">3.1.-.-</ecNumber>
    </recommendedName>
</protein>
<sequence length="565" mass="63384">MFKGTSKLYPRFGLYLYSEGESIVDVSKDTRLTGIPVLFVPGNAGSFKQARSFASVALKKAEDSRYEFNYFTVDLDEGLSGIFGGMLDKQAEFVRLCVSRILRLYKGNKTPPKSVVLIGHSMGGLIARALFTLPKFDPKMVHTIITLGTPHNHPVIHLDPFLGLFYNKVNKLWKKGVNDMSRDSVLGNVTLVSVSGGFRDLLVRSSISSSENWLPLAQGLSAVTTSIPRVWASVDHLCLCWCKQLVLTVNRALFDMIDPVSSQITLNKKTRMTVFRHHFMQNPGTRKIHTVTSDNTVIGLKHLNPVLIQRRLWVSKGTGKNARGIQNLFVFPVDDWKISHDALLILTNHTSESWLFACNGAPGHPCATAVDLSHFAQLLPAGGSTLRFAYLKFKDFSTISHFALSSPLTAMPNLLWSEFHSRPASQYSLDVPWLFSRSHNSLDIEADVIFVNITLPSITKIWKVYVLQVESKDCETSSLITGRINIPWFNENSYSSSHSGSIRMLIKLNHPRPRGFVGNAEVHLWLDPECSHTVSIKPDLYEVLGQIYRFYGIQVLPWTYSMLLL</sequence>
<reference evidence="15 16" key="1">
    <citation type="journal article" date="2007" name="Science">
        <title>Sea anemone genome reveals ancestral eumetazoan gene repertoire and genomic organization.</title>
        <authorList>
            <person name="Putnam N.H."/>
            <person name="Srivastava M."/>
            <person name="Hellsten U."/>
            <person name="Dirks B."/>
            <person name="Chapman J."/>
            <person name="Salamov A."/>
            <person name="Terry A."/>
            <person name="Shapiro H."/>
            <person name="Lindquist E."/>
            <person name="Kapitonov V.V."/>
            <person name="Jurka J."/>
            <person name="Genikhovich G."/>
            <person name="Grigoriev I.V."/>
            <person name="Lucas S.M."/>
            <person name="Steele R.E."/>
            <person name="Finnerty J.R."/>
            <person name="Technau U."/>
            <person name="Martindale M.Q."/>
            <person name="Rokhsar D.S."/>
        </authorList>
    </citation>
    <scope>NUCLEOTIDE SEQUENCE [LARGE SCALE GENOMIC DNA]</scope>
    <source>
        <strain evidence="16">CH2 X CH6</strain>
    </source>
</reference>
<dbReference type="HOGENOM" id="CLU_032645_0_0_1"/>
<evidence type="ECO:0000256" key="3">
    <source>
        <dbReference type="ARBA" id="ARBA00015856"/>
    </source>
</evidence>
<keyword evidence="6 13" id="KW-0378">Hydrolase</keyword>
<evidence type="ECO:0000256" key="12">
    <source>
        <dbReference type="ARBA" id="ARBA00093318"/>
    </source>
</evidence>
<evidence type="ECO:0000256" key="7">
    <source>
        <dbReference type="ARBA" id="ARBA00022824"/>
    </source>
</evidence>
<comment type="subcellular location">
    <subcellularLocation>
        <location evidence="1">Endoplasmic reticulum membrane</location>
        <topology evidence="1">Multi-pass membrane protein</topology>
    </subcellularLocation>
</comment>
<dbReference type="Pfam" id="PF24660">
    <property type="entry name" value="PGAP1_3rd"/>
    <property type="match status" value="1"/>
</dbReference>
<keyword evidence="7 13" id="KW-0256">Endoplasmic reticulum</keyword>
<dbReference type="AlphaFoldDB" id="A7RRQ6"/>
<dbReference type="GO" id="GO:0016788">
    <property type="term" value="F:hydrolase activity, acting on ester bonds"/>
    <property type="evidence" value="ECO:0007669"/>
    <property type="project" value="InterPro"/>
</dbReference>
<accession>A7RRQ6</accession>
<dbReference type="GO" id="GO:0015031">
    <property type="term" value="P:protein transport"/>
    <property type="evidence" value="ECO:0007669"/>
    <property type="project" value="UniProtKB-KW"/>
</dbReference>
<keyword evidence="16" id="KW-1185">Reference proteome</keyword>
<dbReference type="SMR" id="A7RRQ6"/>
<dbReference type="eggNOG" id="KOG3724">
    <property type="taxonomic scope" value="Eukaryota"/>
</dbReference>
<evidence type="ECO:0000256" key="9">
    <source>
        <dbReference type="ARBA" id="ARBA00022989"/>
    </source>
</evidence>
<evidence type="ECO:0000259" key="14">
    <source>
        <dbReference type="Pfam" id="PF07819"/>
    </source>
</evidence>
<keyword evidence="4 13" id="KW-0813">Transport</keyword>
<evidence type="ECO:0000256" key="1">
    <source>
        <dbReference type="ARBA" id="ARBA00004477"/>
    </source>
</evidence>
<dbReference type="PANTHER" id="PTHR15495">
    <property type="entry name" value="NEGATIVE REGULATOR OF VESICLE FORMATION-RELATED"/>
    <property type="match status" value="1"/>
</dbReference>